<keyword evidence="3 6" id="KW-0560">Oxidoreductase</keyword>
<dbReference type="GO" id="GO:0005737">
    <property type="term" value="C:cytoplasm"/>
    <property type="evidence" value="ECO:0007669"/>
    <property type="project" value="TreeGrafter"/>
</dbReference>
<evidence type="ECO:0000256" key="5">
    <source>
        <dbReference type="PIRSR" id="PIRSR637944-1"/>
    </source>
</evidence>
<dbReference type="Gene3D" id="3.40.30.10">
    <property type="entry name" value="Glutaredoxin"/>
    <property type="match status" value="1"/>
</dbReference>
<sequence>MAIGPGDTLPEAKLAKMGADGPEVVDLNEMGKGKKLVVFALPGAFTGTCSTAHVPSFIRTIGDLKAKGVDEVVCVAVNDVFVMQAWGEQTGATEAGIKMLVDGDGSFTEAMGRQFTAAPVGLVNRSKRYAMVVDDGKIVTLQEEDNPGECDVSGGEAILATL</sequence>
<keyword evidence="2 6" id="KW-0049">Antioxidant</keyword>
<dbReference type="PANTHER" id="PTHR10430">
    <property type="entry name" value="PEROXIREDOXIN"/>
    <property type="match status" value="1"/>
</dbReference>
<evidence type="ECO:0000256" key="6">
    <source>
        <dbReference type="RuleBase" id="RU366011"/>
    </source>
</evidence>
<dbReference type="FunFam" id="3.40.30.10:FF:000020">
    <property type="entry name" value="Peroxiredoxin"/>
    <property type="match status" value="1"/>
</dbReference>
<protein>
    <recommendedName>
        <fullName evidence="6">Glutathione-dependent peroxiredoxin</fullName>
        <ecNumber evidence="6">1.11.1.27</ecNumber>
    </recommendedName>
</protein>
<evidence type="ECO:0000313" key="8">
    <source>
        <dbReference type="EMBL" id="GGA16932.1"/>
    </source>
</evidence>
<evidence type="ECO:0000256" key="3">
    <source>
        <dbReference type="ARBA" id="ARBA00023002"/>
    </source>
</evidence>
<dbReference type="CDD" id="cd03013">
    <property type="entry name" value="PRX5_like"/>
    <property type="match status" value="1"/>
</dbReference>
<dbReference type="InterPro" id="IPR013740">
    <property type="entry name" value="Redoxin"/>
</dbReference>
<dbReference type="PANTHER" id="PTHR10430:SF16">
    <property type="entry name" value="PEROXIREDOXIN-5, MITOCHONDRIAL"/>
    <property type="match status" value="1"/>
</dbReference>
<evidence type="ECO:0000256" key="1">
    <source>
        <dbReference type="ARBA" id="ARBA00022559"/>
    </source>
</evidence>
<name>A0A916QWV0_9RHOB</name>
<keyword evidence="9" id="KW-1185">Reference proteome</keyword>
<dbReference type="Pfam" id="PF08534">
    <property type="entry name" value="Redoxin"/>
    <property type="match status" value="1"/>
</dbReference>
<dbReference type="InterPro" id="IPR037944">
    <property type="entry name" value="PRX5-like"/>
</dbReference>
<dbReference type="InterPro" id="IPR013766">
    <property type="entry name" value="Thioredoxin_domain"/>
</dbReference>
<comment type="catalytic activity">
    <reaction evidence="6">
        <text>a hydroperoxide + 2 glutathione = an alcohol + glutathione disulfide + H2O</text>
        <dbReference type="Rhea" id="RHEA:62632"/>
        <dbReference type="ChEBI" id="CHEBI:15377"/>
        <dbReference type="ChEBI" id="CHEBI:30879"/>
        <dbReference type="ChEBI" id="CHEBI:35924"/>
        <dbReference type="ChEBI" id="CHEBI:57925"/>
        <dbReference type="ChEBI" id="CHEBI:58297"/>
        <dbReference type="EC" id="1.11.1.27"/>
    </reaction>
</comment>
<comment type="caution">
    <text evidence="8">The sequence shown here is derived from an EMBL/GenBank/DDBJ whole genome shotgun (WGS) entry which is preliminary data.</text>
</comment>
<accession>A0A916QWV0</accession>
<reference evidence="8" key="1">
    <citation type="journal article" date="2014" name="Int. J. Syst. Evol. Microbiol.">
        <title>Complete genome sequence of Corynebacterium casei LMG S-19264T (=DSM 44701T), isolated from a smear-ripened cheese.</title>
        <authorList>
            <consortium name="US DOE Joint Genome Institute (JGI-PGF)"/>
            <person name="Walter F."/>
            <person name="Albersmeier A."/>
            <person name="Kalinowski J."/>
            <person name="Ruckert C."/>
        </authorList>
    </citation>
    <scope>NUCLEOTIDE SEQUENCE</scope>
    <source>
        <strain evidence="8">CGMCC 1.15880</strain>
    </source>
</reference>
<keyword evidence="4 6" id="KW-0676">Redox-active center</keyword>
<evidence type="ECO:0000256" key="2">
    <source>
        <dbReference type="ARBA" id="ARBA00022862"/>
    </source>
</evidence>
<dbReference type="PROSITE" id="PS51352">
    <property type="entry name" value="THIOREDOXIN_2"/>
    <property type="match status" value="1"/>
</dbReference>
<dbReference type="Proteomes" id="UP000628017">
    <property type="component" value="Unassembled WGS sequence"/>
</dbReference>
<gene>
    <name evidence="8" type="ORF">GCM10011498_16860</name>
</gene>
<dbReference type="SUPFAM" id="SSF52833">
    <property type="entry name" value="Thioredoxin-like"/>
    <property type="match status" value="1"/>
</dbReference>
<dbReference type="EMBL" id="BMKA01000002">
    <property type="protein sequence ID" value="GGA16932.1"/>
    <property type="molecule type" value="Genomic_DNA"/>
</dbReference>
<feature type="domain" description="Thioredoxin" evidence="7">
    <location>
        <begin position="3"/>
        <end position="162"/>
    </location>
</feature>
<dbReference type="RefSeq" id="WP_188673307.1">
    <property type="nucleotide sequence ID" value="NZ_BMKA01000002.1"/>
</dbReference>
<reference evidence="8" key="2">
    <citation type="submission" date="2020-09" db="EMBL/GenBank/DDBJ databases">
        <authorList>
            <person name="Sun Q."/>
            <person name="Zhou Y."/>
        </authorList>
    </citation>
    <scope>NUCLEOTIDE SEQUENCE</scope>
    <source>
        <strain evidence="8">CGMCC 1.15880</strain>
    </source>
</reference>
<dbReference type="GO" id="GO:0034599">
    <property type="term" value="P:cellular response to oxidative stress"/>
    <property type="evidence" value="ECO:0007669"/>
    <property type="project" value="InterPro"/>
</dbReference>
<comment type="similarity">
    <text evidence="6">Belongs to the peroxiredoxin family. Prx5 subfamily.</text>
</comment>
<evidence type="ECO:0000256" key="4">
    <source>
        <dbReference type="ARBA" id="ARBA00023284"/>
    </source>
</evidence>
<organism evidence="8 9">
    <name type="scientific">Neptunicoccus cionae</name>
    <dbReference type="NCBI Taxonomy" id="2035344"/>
    <lineage>
        <taxon>Bacteria</taxon>
        <taxon>Pseudomonadati</taxon>
        <taxon>Pseudomonadota</taxon>
        <taxon>Alphaproteobacteria</taxon>
        <taxon>Rhodobacterales</taxon>
        <taxon>Paracoccaceae</taxon>
        <taxon>Neptunicoccus</taxon>
    </lineage>
</organism>
<dbReference type="GO" id="GO:0045454">
    <property type="term" value="P:cell redox homeostasis"/>
    <property type="evidence" value="ECO:0007669"/>
    <property type="project" value="TreeGrafter"/>
</dbReference>
<evidence type="ECO:0000259" key="7">
    <source>
        <dbReference type="PROSITE" id="PS51352"/>
    </source>
</evidence>
<proteinExistence type="inferred from homology"/>
<dbReference type="EC" id="1.11.1.27" evidence="6"/>
<dbReference type="GO" id="GO:0008379">
    <property type="term" value="F:thioredoxin peroxidase activity"/>
    <property type="evidence" value="ECO:0007669"/>
    <property type="project" value="InterPro"/>
</dbReference>
<dbReference type="GO" id="GO:0042744">
    <property type="term" value="P:hydrogen peroxide catabolic process"/>
    <property type="evidence" value="ECO:0007669"/>
    <property type="project" value="TreeGrafter"/>
</dbReference>
<feature type="active site" description="Cysteine sulfenic acid (-SOH) intermediate" evidence="5">
    <location>
        <position position="49"/>
    </location>
</feature>
<dbReference type="AlphaFoldDB" id="A0A916QWV0"/>
<dbReference type="InterPro" id="IPR036249">
    <property type="entry name" value="Thioredoxin-like_sf"/>
</dbReference>
<evidence type="ECO:0000313" key="9">
    <source>
        <dbReference type="Proteomes" id="UP000628017"/>
    </source>
</evidence>
<comment type="function">
    <text evidence="6">Thiol-specific peroxidase that catalyzes the reduction of hydrogen peroxide and organic hydroperoxides to water and alcohols, respectively. Plays a role in cell protection against oxidative stress by detoxifying peroxides.</text>
</comment>
<keyword evidence="1 6" id="KW-0575">Peroxidase</keyword>